<comment type="function">
    <text evidence="6">The GINS complex plays an essential role in the initiation of DNA replication.</text>
</comment>
<protein>
    <recommendedName>
        <fullName evidence="3 6">DNA replication complex GINS protein SLD5</fullName>
    </recommendedName>
</protein>
<sequence length="211" mass="24597">MAARLAGEIPEESLNEDVDKLQEAWVNELNAPEILDFKVELLSDMVEQVQNQQEYVEEIARDQANMTEERAFSNKLYQMEIDRIKYMIASYLRIRLSKIEQHTRHVLASSMDRLSSAEIEYATKYLEMLDGHFHDLVLSKFPAEQRKLDADEMIDAPDLDTFVFCESKEDLGQVQCDDRGAEHIQVRQHNRHALRYRAIQSFVQDGTMTLL</sequence>
<comment type="similarity">
    <text evidence="2 6">Belongs to the GINS4/SLD5 family.</text>
</comment>
<dbReference type="Pfam" id="PF16922">
    <property type="entry name" value="SLD5_C"/>
    <property type="match status" value="1"/>
</dbReference>
<evidence type="ECO:0000256" key="5">
    <source>
        <dbReference type="ARBA" id="ARBA00023242"/>
    </source>
</evidence>
<evidence type="ECO:0000256" key="6">
    <source>
        <dbReference type="PIRNR" id="PIRNR007764"/>
    </source>
</evidence>
<dbReference type="CDD" id="cd11711">
    <property type="entry name" value="GINS_A_Sld5"/>
    <property type="match status" value="1"/>
</dbReference>
<dbReference type="GO" id="GO:0000727">
    <property type="term" value="P:double-strand break repair via break-induced replication"/>
    <property type="evidence" value="ECO:0007669"/>
    <property type="project" value="TreeGrafter"/>
</dbReference>
<dbReference type="CDD" id="cd21692">
    <property type="entry name" value="GINS_B_Sld5"/>
    <property type="match status" value="1"/>
</dbReference>
<organism evidence="9 10">
    <name type="scientific">Saprolegnia diclina (strain VS20)</name>
    <dbReference type="NCBI Taxonomy" id="1156394"/>
    <lineage>
        <taxon>Eukaryota</taxon>
        <taxon>Sar</taxon>
        <taxon>Stramenopiles</taxon>
        <taxon>Oomycota</taxon>
        <taxon>Saprolegniomycetes</taxon>
        <taxon>Saprolegniales</taxon>
        <taxon>Saprolegniaceae</taxon>
        <taxon>Saprolegnia</taxon>
    </lineage>
</organism>
<dbReference type="GeneID" id="19956300"/>
<dbReference type="PANTHER" id="PTHR21206:SF0">
    <property type="entry name" value="DNA REPLICATION COMPLEX GINS PROTEIN SLD5"/>
    <property type="match status" value="1"/>
</dbReference>
<evidence type="ECO:0000313" key="10">
    <source>
        <dbReference type="Proteomes" id="UP000030762"/>
    </source>
</evidence>
<dbReference type="InterPro" id="IPR038749">
    <property type="entry name" value="Sld5_GINS_A"/>
</dbReference>
<dbReference type="InterPro" id="IPR031633">
    <property type="entry name" value="SLD5_C"/>
</dbReference>
<feature type="domain" description="GINS subunit" evidence="7">
    <location>
        <begin position="54"/>
        <end position="134"/>
    </location>
</feature>
<evidence type="ECO:0000256" key="2">
    <source>
        <dbReference type="ARBA" id="ARBA00008187"/>
    </source>
</evidence>
<dbReference type="STRING" id="1156394.T0R3K4"/>
<evidence type="ECO:0000256" key="1">
    <source>
        <dbReference type="ARBA" id="ARBA00004123"/>
    </source>
</evidence>
<dbReference type="AlphaFoldDB" id="T0R3K4"/>
<dbReference type="OMA" id="ILETAWI"/>
<keyword evidence="10" id="KW-1185">Reference proteome</keyword>
<dbReference type="EMBL" id="JH767226">
    <property type="protein sequence ID" value="EQC26633.1"/>
    <property type="molecule type" value="Genomic_DNA"/>
</dbReference>
<dbReference type="InterPro" id="IPR021151">
    <property type="entry name" value="GINS_A"/>
</dbReference>
<dbReference type="Gene3D" id="1.20.58.1030">
    <property type="match status" value="1"/>
</dbReference>
<feature type="domain" description="DNA replication complex GINS protein SLD5 C-terminal" evidence="8">
    <location>
        <begin position="157"/>
        <end position="211"/>
    </location>
</feature>
<keyword evidence="4 6" id="KW-0235">DNA replication</keyword>
<dbReference type="PIRSF" id="PIRSF007764">
    <property type="entry name" value="Sld5"/>
    <property type="match status" value="1"/>
</dbReference>
<dbReference type="Pfam" id="PF05916">
    <property type="entry name" value="Sld5"/>
    <property type="match status" value="1"/>
</dbReference>
<dbReference type="PANTHER" id="PTHR21206">
    <property type="entry name" value="SLD5 PROTEIN"/>
    <property type="match status" value="1"/>
</dbReference>
<accession>T0R3K4</accession>
<dbReference type="RefSeq" id="XP_008619971.1">
    <property type="nucleotide sequence ID" value="XM_008621749.1"/>
</dbReference>
<gene>
    <name evidence="9" type="ORF">SDRG_15573</name>
</gene>
<dbReference type="GO" id="GO:0000811">
    <property type="term" value="C:GINS complex"/>
    <property type="evidence" value="ECO:0007669"/>
    <property type="project" value="UniProtKB-UniRule"/>
</dbReference>
<dbReference type="GO" id="GO:0006261">
    <property type="term" value="P:DNA-templated DNA replication"/>
    <property type="evidence" value="ECO:0007669"/>
    <property type="project" value="InterPro"/>
</dbReference>
<dbReference type="SUPFAM" id="SSF158573">
    <property type="entry name" value="GINS helical bundle-like"/>
    <property type="match status" value="1"/>
</dbReference>
<dbReference type="InterPro" id="IPR008591">
    <property type="entry name" value="GINS_Sld5"/>
</dbReference>
<proteinExistence type="inferred from homology"/>
<dbReference type="InterPro" id="IPR036224">
    <property type="entry name" value="GINS_bundle-like_dom_sf"/>
</dbReference>
<dbReference type="Proteomes" id="UP000030762">
    <property type="component" value="Unassembled WGS sequence"/>
</dbReference>
<evidence type="ECO:0000313" key="9">
    <source>
        <dbReference type="EMBL" id="EQC26633.1"/>
    </source>
</evidence>
<dbReference type="eggNOG" id="KOG3176">
    <property type="taxonomic scope" value="Eukaryota"/>
</dbReference>
<evidence type="ECO:0000256" key="4">
    <source>
        <dbReference type="ARBA" id="ARBA00022705"/>
    </source>
</evidence>
<comment type="subcellular location">
    <subcellularLocation>
        <location evidence="1 6">Nucleus</location>
    </subcellularLocation>
</comment>
<evidence type="ECO:0000259" key="8">
    <source>
        <dbReference type="Pfam" id="PF16922"/>
    </source>
</evidence>
<dbReference type="VEuPathDB" id="FungiDB:SDRG_15573"/>
<dbReference type="InParanoid" id="T0R3K4"/>
<evidence type="ECO:0000259" key="7">
    <source>
        <dbReference type="Pfam" id="PF05916"/>
    </source>
</evidence>
<reference evidence="9 10" key="1">
    <citation type="submission" date="2012-04" db="EMBL/GenBank/DDBJ databases">
        <title>The Genome Sequence of Saprolegnia declina VS20.</title>
        <authorList>
            <consortium name="The Broad Institute Genome Sequencing Platform"/>
            <person name="Russ C."/>
            <person name="Nusbaum C."/>
            <person name="Tyler B."/>
            <person name="van West P."/>
            <person name="Dieguez-Uribeondo J."/>
            <person name="de Bruijn I."/>
            <person name="Tripathy S."/>
            <person name="Jiang R."/>
            <person name="Young S.K."/>
            <person name="Zeng Q."/>
            <person name="Gargeya S."/>
            <person name="Fitzgerald M."/>
            <person name="Haas B."/>
            <person name="Abouelleil A."/>
            <person name="Alvarado L."/>
            <person name="Arachchi H.M."/>
            <person name="Berlin A."/>
            <person name="Chapman S.B."/>
            <person name="Goldberg J."/>
            <person name="Griggs A."/>
            <person name="Gujja S."/>
            <person name="Hansen M."/>
            <person name="Howarth C."/>
            <person name="Imamovic A."/>
            <person name="Larimer J."/>
            <person name="McCowen C."/>
            <person name="Montmayeur A."/>
            <person name="Murphy C."/>
            <person name="Neiman D."/>
            <person name="Pearson M."/>
            <person name="Priest M."/>
            <person name="Roberts A."/>
            <person name="Saif S."/>
            <person name="Shea T."/>
            <person name="Sisk P."/>
            <person name="Sykes S."/>
            <person name="Wortman J."/>
            <person name="Nusbaum C."/>
            <person name="Birren B."/>
        </authorList>
    </citation>
    <scope>NUCLEOTIDE SEQUENCE [LARGE SCALE GENOMIC DNA]</scope>
    <source>
        <strain evidence="9 10">VS20</strain>
    </source>
</reference>
<name>T0R3K4_SAPDV</name>
<dbReference type="SUPFAM" id="SSF160059">
    <property type="entry name" value="PriA/YqbF domain"/>
    <property type="match status" value="1"/>
</dbReference>
<keyword evidence="5 6" id="KW-0539">Nucleus</keyword>
<evidence type="ECO:0000256" key="3">
    <source>
        <dbReference type="ARBA" id="ARBA00014804"/>
    </source>
</evidence>
<dbReference type="OrthoDB" id="338231at2759"/>